<dbReference type="AlphaFoldDB" id="A0A7W6S2B9"/>
<dbReference type="RefSeq" id="WP_184437546.1">
    <property type="nucleotide sequence ID" value="NZ_JACIGI010000043.1"/>
</dbReference>
<gene>
    <name evidence="1" type="ORF">GGD88_003367</name>
</gene>
<dbReference type="EMBL" id="JACIGI010000043">
    <property type="protein sequence ID" value="MBB4287615.1"/>
    <property type="molecule type" value="Genomic_DNA"/>
</dbReference>
<accession>A0A7W6S2B9</accession>
<keyword evidence="2" id="KW-1185">Reference proteome</keyword>
<name>A0A7W6S2B9_9PROT</name>
<sequence>MTCLAPRPIVPPHVDAMEADRAGPPRPRGGAVWLPVSDADALADWRQRAGATLRVPLVLEDGWPVVAAAAAPVFTAFVALDAGDAVWAVGTAGHCLATGVVAGPPWADPLGTDAARVDPGPALWVLRAAIARARREAAADASERVRLAAAARAYDRDLRRVLETPAAVAAAVRAPVQVVRPVRWDDPAA</sequence>
<organism evidence="1 2">
    <name type="scientific">Roseospira goensis</name>
    <dbReference type="NCBI Taxonomy" id="391922"/>
    <lineage>
        <taxon>Bacteria</taxon>
        <taxon>Pseudomonadati</taxon>
        <taxon>Pseudomonadota</taxon>
        <taxon>Alphaproteobacteria</taxon>
        <taxon>Rhodospirillales</taxon>
        <taxon>Rhodospirillaceae</taxon>
        <taxon>Roseospira</taxon>
    </lineage>
</organism>
<evidence type="ECO:0000313" key="1">
    <source>
        <dbReference type="EMBL" id="MBB4287615.1"/>
    </source>
</evidence>
<dbReference type="Proteomes" id="UP000555728">
    <property type="component" value="Unassembled WGS sequence"/>
</dbReference>
<protein>
    <submittedName>
        <fullName evidence="1">Uncharacterized protein</fullName>
    </submittedName>
</protein>
<comment type="caution">
    <text evidence="1">The sequence shown here is derived from an EMBL/GenBank/DDBJ whole genome shotgun (WGS) entry which is preliminary data.</text>
</comment>
<evidence type="ECO:0000313" key="2">
    <source>
        <dbReference type="Proteomes" id="UP000555728"/>
    </source>
</evidence>
<proteinExistence type="predicted"/>
<reference evidence="1 2" key="1">
    <citation type="submission" date="2020-08" db="EMBL/GenBank/DDBJ databases">
        <title>Genome sequencing of Purple Non-Sulfur Bacteria from various extreme environments.</title>
        <authorList>
            <person name="Mayer M."/>
        </authorList>
    </citation>
    <scope>NUCLEOTIDE SEQUENCE [LARGE SCALE GENOMIC DNA]</scope>
    <source>
        <strain evidence="1 2">JA135</strain>
    </source>
</reference>